<keyword evidence="3" id="KW-1185">Reference proteome</keyword>
<feature type="compositionally biased region" description="Polar residues" evidence="1">
    <location>
        <begin position="115"/>
        <end position="131"/>
    </location>
</feature>
<name>A0ABT8D3G6_9RHOB</name>
<evidence type="ECO:0000256" key="1">
    <source>
        <dbReference type="SAM" id="MobiDB-lite"/>
    </source>
</evidence>
<reference evidence="3" key="1">
    <citation type="journal article" date="2019" name="Int. J. Syst. Evol. Microbiol.">
        <title>The Global Catalogue of Microorganisms (GCM) 10K type strain sequencing project: providing services to taxonomists for standard genome sequencing and annotation.</title>
        <authorList>
            <consortium name="The Broad Institute Genomics Platform"/>
            <consortium name="The Broad Institute Genome Sequencing Center for Infectious Disease"/>
            <person name="Wu L."/>
            <person name="Ma J."/>
        </authorList>
    </citation>
    <scope>NUCLEOTIDE SEQUENCE [LARGE SCALE GENOMIC DNA]</scope>
    <source>
        <strain evidence="3">CECT 8482</strain>
    </source>
</reference>
<evidence type="ECO:0000313" key="2">
    <source>
        <dbReference type="EMBL" id="MDN3711029.1"/>
    </source>
</evidence>
<evidence type="ECO:0000313" key="3">
    <source>
        <dbReference type="Proteomes" id="UP001243846"/>
    </source>
</evidence>
<organism evidence="2 3">
    <name type="scientific">Paracoccus cavernae</name>
    <dbReference type="NCBI Taxonomy" id="1571207"/>
    <lineage>
        <taxon>Bacteria</taxon>
        <taxon>Pseudomonadati</taxon>
        <taxon>Pseudomonadota</taxon>
        <taxon>Alphaproteobacteria</taxon>
        <taxon>Rhodobacterales</taxon>
        <taxon>Paracoccaceae</taxon>
        <taxon>Paracoccus</taxon>
    </lineage>
</organism>
<feature type="compositionally biased region" description="Basic and acidic residues" evidence="1">
    <location>
        <begin position="16"/>
        <end position="32"/>
    </location>
</feature>
<feature type="region of interest" description="Disordered" evidence="1">
    <location>
        <begin position="85"/>
        <end position="164"/>
    </location>
</feature>
<feature type="region of interest" description="Disordered" evidence="1">
    <location>
        <begin position="1"/>
        <end position="73"/>
    </location>
</feature>
<feature type="compositionally biased region" description="Basic and acidic residues" evidence="1">
    <location>
        <begin position="101"/>
        <end position="114"/>
    </location>
</feature>
<proteinExistence type="predicted"/>
<dbReference type="EMBL" id="JAUFRC010000001">
    <property type="protein sequence ID" value="MDN3711029.1"/>
    <property type="molecule type" value="Genomic_DNA"/>
</dbReference>
<gene>
    <name evidence="2" type="ORF">QWZ10_02920</name>
</gene>
<comment type="caution">
    <text evidence="2">The sequence shown here is derived from an EMBL/GenBank/DDBJ whole genome shotgun (WGS) entry which is preliminary data.</text>
</comment>
<sequence length="164" mass="18197">MRLEDRDQPPCSALTKNRDRRGNFGRMMREIVENSQGLLGRYPLQTPRDPSESGERSGCGFKAHTERERHPKRPHCIEQIVAAGDGEGQRPQLRPAQSECDPLRSHLGRPEKVSFTETIGQGGISRSSQQVRDARIVATGDNRPPTGTLERKDPKAAVNPSVPP</sequence>
<protein>
    <submittedName>
        <fullName evidence="2">Uncharacterized protein</fullName>
    </submittedName>
</protein>
<accession>A0ABT8D3G6</accession>
<dbReference type="Proteomes" id="UP001243846">
    <property type="component" value="Unassembled WGS sequence"/>
</dbReference>